<name>A0A0G4FAQ9_VITBC</name>
<evidence type="ECO:0000313" key="2">
    <source>
        <dbReference type="EMBL" id="CEM09713.1"/>
    </source>
</evidence>
<dbReference type="EMBL" id="CDMY01000395">
    <property type="protein sequence ID" value="CEM09713.1"/>
    <property type="molecule type" value="Genomic_DNA"/>
</dbReference>
<accession>A0A0G4FAQ9</accession>
<feature type="region of interest" description="Disordered" evidence="1">
    <location>
        <begin position="562"/>
        <end position="620"/>
    </location>
</feature>
<keyword evidence="3" id="KW-1185">Reference proteome</keyword>
<feature type="compositionally biased region" description="Basic and acidic residues" evidence="1">
    <location>
        <begin position="340"/>
        <end position="355"/>
    </location>
</feature>
<organism evidence="2 3">
    <name type="scientific">Vitrella brassicaformis (strain CCMP3155)</name>
    <dbReference type="NCBI Taxonomy" id="1169540"/>
    <lineage>
        <taxon>Eukaryota</taxon>
        <taxon>Sar</taxon>
        <taxon>Alveolata</taxon>
        <taxon>Colpodellida</taxon>
        <taxon>Vitrellaceae</taxon>
        <taxon>Vitrella</taxon>
    </lineage>
</organism>
<dbReference type="Proteomes" id="UP000041254">
    <property type="component" value="Unassembled WGS sequence"/>
</dbReference>
<gene>
    <name evidence="2" type="ORF">Vbra_4331</name>
</gene>
<dbReference type="PhylomeDB" id="A0A0G4FAQ9"/>
<dbReference type="VEuPathDB" id="CryptoDB:Vbra_4331"/>
<evidence type="ECO:0000313" key="3">
    <source>
        <dbReference type="Proteomes" id="UP000041254"/>
    </source>
</evidence>
<feature type="region of interest" description="Disordered" evidence="1">
    <location>
        <begin position="166"/>
        <end position="204"/>
    </location>
</feature>
<feature type="region of interest" description="Disordered" evidence="1">
    <location>
        <begin position="447"/>
        <end position="472"/>
    </location>
</feature>
<dbReference type="InParanoid" id="A0A0G4FAQ9"/>
<sequence length="620" mass="66783">MGGRAAFVPAYPGPRVCPAEEEAGGENQVNVEVDDEMIPVGLDEDHDLFKSTILLRRPTCPSPSCWTSYRAARLETDEQIIFQLELPAHARPHLAAGAGHPALPPTHRPSKEKKKIVARRDLLDWPVSPQQQLGPAERDKCFSMSIPCSAEIANLDWLGHLSLVSNGSEHRDGSSKPSHKPTFGQEEQDRRDKPPGRGRGPTRCCSATASAHVWLPAVSINHGTIDASAPEWGPRVKWSYCEKTDHWFFSKGDDSSWLIIPFPHGMEPRLRRRRPIAALHPLGQEKGRQTTTRALTLTVASHRTPQTKAEDGEPSGEGGVPSCSGSDGLASKKARSAGSAKERGGDKPRKEDKDAPAAAAAGSCEQSAAAAAASSSWFEAAKPPSASLPAEYHPSEPLALGACRSDAWKGQSGAGSKEVQGGMRIETRDSDNENSIRRTPCVWGRVARRTSPTRATKAPTRAMTRRGGAHVGPAVAEQVRPTDVLMRGHRSPKILHKIRPRSDTIASLKVALYSLLKHRDKYRAVQAADQEFLPPLAHKQQKKAAQQQEQIIIQEGKEVAEGAAAPALPSSGAGRSSCPPVSPREVPRKASVIQLPPAPQQQSSEASAPLPRASSLRRGG</sequence>
<protein>
    <submittedName>
        <fullName evidence="2">Uncharacterized protein</fullName>
    </submittedName>
</protein>
<proteinExistence type="predicted"/>
<feature type="compositionally biased region" description="Polar residues" evidence="1">
    <location>
        <begin position="297"/>
        <end position="307"/>
    </location>
</feature>
<evidence type="ECO:0000256" key="1">
    <source>
        <dbReference type="SAM" id="MobiDB-lite"/>
    </source>
</evidence>
<feature type="region of interest" description="Disordered" evidence="1">
    <location>
        <begin position="297"/>
        <end position="362"/>
    </location>
</feature>
<feature type="region of interest" description="Disordered" evidence="1">
    <location>
        <begin position="95"/>
        <end position="114"/>
    </location>
</feature>
<reference evidence="2 3" key="1">
    <citation type="submission" date="2014-11" db="EMBL/GenBank/DDBJ databases">
        <authorList>
            <person name="Zhu J."/>
            <person name="Qi W."/>
            <person name="Song R."/>
        </authorList>
    </citation>
    <scope>NUCLEOTIDE SEQUENCE [LARGE SCALE GENOMIC DNA]</scope>
</reference>
<dbReference type="AlphaFoldDB" id="A0A0G4FAQ9"/>
<feature type="compositionally biased region" description="Low complexity" evidence="1">
    <location>
        <begin position="562"/>
        <end position="577"/>
    </location>
</feature>